<name>A0AB34ITT6_PRYPA</name>
<accession>A0AB34ITT6</accession>
<dbReference type="Proteomes" id="UP001515480">
    <property type="component" value="Unassembled WGS sequence"/>
</dbReference>
<keyword evidence="3" id="KW-1185">Reference proteome</keyword>
<feature type="region of interest" description="Disordered" evidence="1">
    <location>
        <begin position="1"/>
        <end position="33"/>
    </location>
</feature>
<sequence length="247" mass="26871">MAMAEFKRHKTRRGAKPAPRLERSDETSGAETTPALLSTNLMARMKQPQLDACNDEGRRFTKRSATASAEMALALAVLCGCALIVSPRAPSAPLVFVTAPPCRVAEPGLSLAAAPQRGVLTPRGRSVCCAQDEVEAVAAPQWVQGTLSTGETYWWWYSGDDDDDEDAEIALERPADAWSVGELPDGRRYTWRDADDPEDPEVVIWSEGTLSSGKQFWFSDDGTVSLTDPFDLSIVQKRVPGDAVDVE</sequence>
<organism evidence="2 3">
    <name type="scientific">Prymnesium parvum</name>
    <name type="common">Toxic golden alga</name>
    <dbReference type="NCBI Taxonomy" id="97485"/>
    <lineage>
        <taxon>Eukaryota</taxon>
        <taxon>Haptista</taxon>
        <taxon>Haptophyta</taxon>
        <taxon>Prymnesiophyceae</taxon>
        <taxon>Prymnesiales</taxon>
        <taxon>Prymnesiaceae</taxon>
        <taxon>Prymnesium</taxon>
    </lineage>
</organism>
<dbReference type="AlphaFoldDB" id="A0AB34ITT6"/>
<gene>
    <name evidence="2" type="ORF">AB1Y20_008691</name>
</gene>
<proteinExistence type="predicted"/>
<reference evidence="2 3" key="1">
    <citation type="journal article" date="2024" name="Science">
        <title>Giant polyketide synthase enzymes in the biosynthesis of giant marine polyether toxins.</title>
        <authorList>
            <person name="Fallon T.R."/>
            <person name="Shende V.V."/>
            <person name="Wierzbicki I.H."/>
            <person name="Pendleton A.L."/>
            <person name="Watervoot N.F."/>
            <person name="Auber R.P."/>
            <person name="Gonzalez D.J."/>
            <person name="Wisecaver J.H."/>
            <person name="Moore B.S."/>
        </authorList>
    </citation>
    <scope>NUCLEOTIDE SEQUENCE [LARGE SCALE GENOMIC DNA]</scope>
    <source>
        <strain evidence="2 3">12B1</strain>
    </source>
</reference>
<evidence type="ECO:0000313" key="2">
    <source>
        <dbReference type="EMBL" id="KAL1504924.1"/>
    </source>
</evidence>
<evidence type="ECO:0000313" key="3">
    <source>
        <dbReference type="Proteomes" id="UP001515480"/>
    </source>
</evidence>
<comment type="caution">
    <text evidence="2">The sequence shown here is derived from an EMBL/GenBank/DDBJ whole genome shotgun (WGS) entry which is preliminary data.</text>
</comment>
<protein>
    <submittedName>
        <fullName evidence="2">Uncharacterized protein</fullName>
    </submittedName>
</protein>
<dbReference type="EMBL" id="JBGBPQ010000019">
    <property type="protein sequence ID" value="KAL1504924.1"/>
    <property type="molecule type" value="Genomic_DNA"/>
</dbReference>
<evidence type="ECO:0000256" key="1">
    <source>
        <dbReference type="SAM" id="MobiDB-lite"/>
    </source>
</evidence>